<keyword evidence="1" id="KW-0560">Oxidoreductase</keyword>
<feature type="binding site" evidence="3">
    <location>
        <position position="106"/>
    </location>
    <ligand>
        <name>substrate</name>
    </ligand>
</feature>
<evidence type="ECO:0000256" key="3">
    <source>
        <dbReference type="PIRSR" id="PIRSR000097-2"/>
    </source>
</evidence>
<dbReference type="GO" id="GO:0016616">
    <property type="term" value="F:oxidoreductase activity, acting on the CH-OH group of donors, NAD or NADP as acceptor"/>
    <property type="evidence" value="ECO:0007669"/>
    <property type="project" value="UniProtKB-ARBA"/>
</dbReference>
<feature type="domain" description="NADP-dependent oxidoreductase" evidence="5">
    <location>
        <begin position="17"/>
        <end position="286"/>
    </location>
</feature>
<dbReference type="SUPFAM" id="SSF51430">
    <property type="entry name" value="NAD(P)-linked oxidoreductase"/>
    <property type="match status" value="1"/>
</dbReference>
<name>A0A0P1KY81_9SACH</name>
<dbReference type="AlphaFoldDB" id="A0A0P1KY81"/>
<accession>A0A0P1KY81</accession>
<evidence type="ECO:0000313" key="6">
    <source>
        <dbReference type="EMBL" id="CUS25179.1"/>
    </source>
</evidence>
<dbReference type="Pfam" id="PF00248">
    <property type="entry name" value="Aldo_ket_red"/>
    <property type="match status" value="1"/>
</dbReference>
<organism evidence="6 7">
    <name type="scientific">Lachancea quebecensis</name>
    <dbReference type="NCBI Taxonomy" id="1654605"/>
    <lineage>
        <taxon>Eukaryota</taxon>
        <taxon>Fungi</taxon>
        <taxon>Dikarya</taxon>
        <taxon>Ascomycota</taxon>
        <taxon>Saccharomycotina</taxon>
        <taxon>Saccharomycetes</taxon>
        <taxon>Saccharomycetales</taxon>
        <taxon>Saccharomycetaceae</taxon>
        <taxon>Lachancea</taxon>
    </lineage>
</organism>
<dbReference type="InterPro" id="IPR018170">
    <property type="entry name" value="Aldo/ket_reductase_CS"/>
</dbReference>
<dbReference type="Gene3D" id="3.20.20.100">
    <property type="entry name" value="NADP-dependent oxidoreductase domain"/>
    <property type="match status" value="1"/>
</dbReference>
<evidence type="ECO:0000256" key="2">
    <source>
        <dbReference type="PIRSR" id="PIRSR000097-1"/>
    </source>
</evidence>
<dbReference type="InterPro" id="IPR023210">
    <property type="entry name" value="NADP_OxRdtase_dom"/>
</dbReference>
<dbReference type="PROSITE" id="PS00062">
    <property type="entry name" value="ALDOKETO_REDUCTASE_2"/>
    <property type="match status" value="1"/>
</dbReference>
<dbReference type="PRINTS" id="PR00069">
    <property type="entry name" value="ALDKETRDTASE"/>
</dbReference>
<feature type="active site" description="Proton donor" evidence="2">
    <location>
        <position position="50"/>
    </location>
</feature>
<dbReference type="EMBL" id="LN890569">
    <property type="protein sequence ID" value="CUS25179.1"/>
    <property type="molecule type" value="Genomic_DNA"/>
</dbReference>
<dbReference type="OrthoDB" id="416253at2759"/>
<dbReference type="InterPro" id="IPR036812">
    <property type="entry name" value="NAD(P)_OxRdtase_dom_sf"/>
</dbReference>
<evidence type="ECO:0000256" key="1">
    <source>
        <dbReference type="ARBA" id="ARBA00023002"/>
    </source>
</evidence>
<feature type="site" description="Lowers pKa of active site Tyr" evidence="4">
    <location>
        <position position="75"/>
    </location>
</feature>
<evidence type="ECO:0000259" key="5">
    <source>
        <dbReference type="Pfam" id="PF00248"/>
    </source>
</evidence>
<dbReference type="InterPro" id="IPR020471">
    <property type="entry name" value="AKR"/>
</dbReference>
<dbReference type="PROSITE" id="PS00798">
    <property type="entry name" value="ALDOKETO_REDUCTASE_1"/>
    <property type="match status" value="1"/>
</dbReference>
<dbReference type="FunFam" id="3.20.20.100:FF:000002">
    <property type="entry name" value="2,5-diketo-D-gluconic acid reductase A"/>
    <property type="match status" value="1"/>
</dbReference>
<proteinExistence type="predicted"/>
<dbReference type="PIRSF" id="PIRSF000097">
    <property type="entry name" value="AKR"/>
    <property type="match status" value="1"/>
</dbReference>
<reference evidence="7" key="1">
    <citation type="submission" date="2015-10" db="EMBL/GenBank/DDBJ databases">
        <authorList>
            <person name="Devillers H."/>
        </authorList>
    </citation>
    <scope>NUCLEOTIDE SEQUENCE [LARGE SCALE GENOMIC DNA]</scope>
</reference>
<sequence length="306" mass="33867">MTILELQMNTGKSIPVLGLGTWKAADEETYHAVLAAIESGYRHIDTAAIYRNEAAVGRAIRDSGIPREKVFVTTKLWCTQQRDPQAALDASLERLGLDYVDLYLMHFPVALKTDLIKDGNVLSIPVRADGSRDVDIDGWDFVKTWQLMQGLPKSGKTKAIGVSNFSIKNLEEILKPELGLSVPAANQIEIHPQLPQDELIEYCNSKGIIVEAYSPLGSSESSMLADPGLIKLAEKHQVEPAQILISWGVARGYCILPKSVNPKRVQSNLKIVELSDEDVQQISEILKKLGGKRYVSPSWAPFPMYE</sequence>
<gene>
    <name evidence="6" type="ORF">LAQU0_S31e00122g</name>
</gene>
<keyword evidence="7" id="KW-1185">Reference proteome</keyword>
<dbReference type="PANTHER" id="PTHR11732">
    <property type="entry name" value="ALDO/KETO REDUCTASE"/>
    <property type="match status" value="1"/>
</dbReference>
<evidence type="ECO:0000313" key="7">
    <source>
        <dbReference type="Proteomes" id="UP000236544"/>
    </source>
</evidence>
<evidence type="ECO:0000256" key="4">
    <source>
        <dbReference type="PIRSR" id="PIRSR000097-3"/>
    </source>
</evidence>
<dbReference type="Proteomes" id="UP000236544">
    <property type="component" value="Unassembled WGS sequence"/>
</dbReference>
<protein>
    <submittedName>
        <fullName evidence="6">LAQU0S31e00122g1_1</fullName>
    </submittedName>
</protein>